<dbReference type="InterPro" id="IPR022237">
    <property type="entry name" value="PsiD-like"/>
</dbReference>
<sequence length="449" mass="50954">MSTDAIKRVPRVGQWLPEDHTLMRLWLQRLLDQIEEKRSYYNGTEPFVKVIQEFKELIETDPAIYMLFHQMFHQIPHKPEYDNDPTGKPQVRNYISMLECFNEIMTRAPAYQKDTGLVGFPLNAIIDWPMGTTSGFAAFLNEKVNAQFKKVLDYWGEFLKSPDSAYVLNDDPETGWFGEAAMSEELMQNFSSTYICDPGAQYYGFTSWDKFFIREFQDGARPIEQQDDDRFIINACESGPYSLQHNVKAMDRFWIKGQPYSVSHMLAQDPLADQFVGGTVYQAFLSALCYHRWHSPVNGTIVKIVQIPGTYYSEARIAGFDEAAPNESQGYITEVATRALVFIQADNKQIGLMCFMAVGMAEVSTCEVTVKEGDTVKKGGQLGMFHFGGSTHCLMFRKGVNVIFELPEKPGLNANIVHIHKAIAFVPNPGDAGRYGAMSRKEGLWYSDV</sequence>
<evidence type="ECO:0000256" key="1">
    <source>
        <dbReference type="ARBA" id="ARBA00022793"/>
    </source>
</evidence>
<protein>
    <submittedName>
        <fullName evidence="4">Phophatidylserine decarboxylase-domain-containing protein</fullName>
    </submittedName>
</protein>
<dbReference type="GO" id="GO:0004609">
    <property type="term" value="F:phosphatidylserine decarboxylase activity"/>
    <property type="evidence" value="ECO:0007669"/>
    <property type="project" value="InterPro"/>
</dbReference>
<comment type="caution">
    <text evidence="4">The sequence shown here is derived from an EMBL/GenBank/DDBJ whole genome shotgun (WGS) entry which is preliminary data.</text>
</comment>
<evidence type="ECO:0000313" key="4">
    <source>
        <dbReference type="EMBL" id="PUU73307.1"/>
    </source>
</evidence>
<dbReference type="OrthoDB" id="5973539at2759"/>
<keyword evidence="1" id="KW-0210">Decarboxylase</keyword>
<dbReference type="EMBL" id="NESQ01000389">
    <property type="protein sequence ID" value="PUU73307.1"/>
    <property type="molecule type" value="Genomic_DNA"/>
</dbReference>
<dbReference type="GO" id="GO:0006646">
    <property type="term" value="P:phosphatidylethanolamine biosynthetic process"/>
    <property type="evidence" value="ECO:0007669"/>
    <property type="project" value="TreeGrafter"/>
</dbReference>
<proteinExistence type="predicted"/>
<dbReference type="STRING" id="42251.A0A2T6ZCT3"/>
<evidence type="ECO:0000256" key="2">
    <source>
        <dbReference type="ARBA" id="ARBA00023239"/>
    </source>
</evidence>
<organism evidence="4 5">
    <name type="scientific">Tuber borchii</name>
    <name type="common">White truffle</name>
    <dbReference type="NCBI Taxonomy" id="42251"/>
    <lineage>
        <taxon>Eukaryota</taxon>
        <taxon>Fungi</taxon>
        <taxon>Dikarya</taxon>
        <taxon>Ascomycota</taxon>
        <taxon>Pezizomycotina</taxon>
        <taxon>Pezizomycetes</taxon>
        <taxon>Pezizales</taxon>
        <taxon>Tuberaceae</taxon>
        <taxon>Tuber</taxon>
    </lineage>
</organism>
<dbReference type="InterPro" id="IPR003817">
    <property type="entry name" value="PS_Dcarbxylase"/>
</dbReference>
<dbReference type="GO" id="GO:0005739">
    <property type="term" value="C:mitochondrion"/>
    <property type="evidence" value="ECO:0007669"/>
    <property type="project" value="TreeGrafter"/>
</dbReference>
<dbReference type="PANTHER" id="PTHR10067:SF9">
    <property type="entry name" value="PHOSPHATIDYLSERINE DECARBOXYLASE FAMILY PROTEIN (AFU_ORTHOLOGUE AFUA_7G01730)"/>
    <property type="match status" value="1"/>
</dbReference>
<feature type="domain" description="L-tryptophan decarboxylase PsiD-like" evidence="3">
    <location>
        <begin position="49"/>
        <end position="183"/>
    </location>
</feature>
<dbReference type="Pfam" id="PF12588">
    <property type="entry name" value="PSDC"/>
    <property type="match status" value="1"/>
</dbReference>
<evidence type="ECO:0000259" key="3">
    <source>
        <dbReference type="Pfam" id="PF12588"/>
    </source>
</evidence>
<dbReference type="Proteomes" id="UP000244722">
    <property type="component" value="Unassembled WGS sequence"/>
</dbReference>
<dbReference type="PANTHER" id="PTHR10067">
    <property type="entry name" value="PHOSPHATIDYLSERINE DECARBOXYLASE"/>
    <property type="match status" value="1"/>
</dbReference>
<reference evidence="4 5" key="1">
    <citation type="submission" date="2017-04" db="EMBL/GenBank/DDBJ databases">
        <title>Draft genome sequence of Tuber borchii Vittad., a whitish edible truffle.</title>
        <authorList>
            <consortium name="DOE Joint Genome Institute"/>
            <person name="Murat C."/>
            <person name="Kuo A."/>
            <person name="Barry K.W."/>
            <person name="Clum A."/>
            <person name="Dockter R.B."/>
            <person name="Fauchery L."/>
            <person name="Iotti M."/>
            <person name="Kohler A."/>
            <person name="Labutti K."/>
            <person name="Lindquist E.A."/>
            <person name="Lipzen A."/>
            <person name="Ohm R.A."/>
            <person name="Wang M."/>
            <person name="Grigoriev I.V."/>
            <person name="Zambonelli A."/>
            <person name="Martin F.M."/>
        </authorList>
    </citation>
    <scope>NUCLEOTIDE SEQUENCE [LARGE SCALE GENOMIC DNA]</scope>
    <source>
        <strain evidence="4 5">Tbo3840</strain>
    </source>
</reference>
<gene>
    <name evidence="4" type="ORF">B9Z19DRAFT_1095320</name>
</gene>
<dbReference type="AlphaFoldDB" id="A0A2T6ZCT3"/>
<accession>A0A2T6ZCT3</accession>
<dbReference type="Pfam" id="PF02666">
    <property type="entry name" value="PS_Dcarbxylase"/>
    <property type="match status" value="1"/>
</dbReference>
<keyword evidence="2" id="KW-0456">Lyase</keyword>
<evidence type="ECO:0000313" key="5">
    <source>
        <dbReference type="Proteomes" id="UP000244722"/>
    </source>
</evidence>
<name>A0A2T6ZCT3_TUBBO</name>
<keyword evidence="5" id="KW-1185">Reference proteome</keyword>